<dbReference type="Gene3D" id="3.40.50.720">
    <property type="entry name" value="NAD(P)-binding Rossmann-like Domain"/>
    <property type="match status" value="1"/>
</dbReference>
<dbReference type="EMBL" id="AP023366">
    <property type="protein sequence ID" value="BCJ85027.1"/>
    <property type="molecule type" value="Genomic_DNA"/>
</dbReference>
<evidence type="ECO:0000256" key="1">
    <source>
        <dbReference type="ARBA" id="ARBA00006484"/>
    </source>
</evidence>
<dbReference type="RefSeq" id="WP_200759202.1">
    <property type="nucleotide sequence ID" value="NZ_AP023366.1"/>
</dbReference>
<protein>
    <submittedName>
        <fullName evidence="5">Short-chain dehydrogenase</fullName>
    </submittedName>
</protein>
<comment type="similarity">
    <text evidence="1 4">Belongs to the short-chain dehydrogenases/reductases (SDR) family.</text>
</comment>
<dbReference type="CDD" id="cd05233">
    <property type="entry name" value="SDR_c"/>
    <property type="match status" value="1"/>
</dbReference>
<keyword evidence="6" id="KW-1185">Reference proteome</keyword>
<dbReference type="InterPro" id="IPR036291">
    <property type="entry name" value="NAD(P)-bd_dom_sf"/>
</dbReference>
<sequence>MFDLNSIRGKTIAITGASRGIGKETAQLLGSLGANLVLGSRNVPDLTKVSSQIQAKDASVLAVQLDVTNESSVRHFLDASISQFGAVDALINSAGVGTFASIIDLSSDDFENMLAVNLKGTFLCCKYFGQHMAARRKGQILNMVSIAGTTALPGCGGYSASKFGVLGFTRVLQTELRDKGVRVTSVLPGAVDSPFWEKISQKPDTADMIPLQVMARHIVYLLTQPDGAVVDEITIMPPFGIL</sequence>
<accession>A0A7I8D4N9</accession>
<dbReference type="Proteomes" id="UP000593802">
    <property type="component" value="Chromosome"/>
</dbReference>
<evidence type="ECO:0000256" key="3">
    <source>
        <dbReference type="ARBA" id="ARBA00023002"/>
    </source>
</evidence>
<evidence type="ECO:0000313" key="5">
    <source>
        <dbReference type="EMBL" id="BCJ85027.1"/>
    </source>
</evidence>
<dbReference type="PANTHER" id="PTHR43391">
    <property type="entry name" value="RETINOL DEHYDROGENASE-RELATED"/>
    <property type="match status" value="1"/>
</dbReference>
<dbReference type="PRINTS" id="PR00081">
    <property type="entry name" value="GDHRDH"/>
</dbReference>
<dbReference type="Pfam" id="PF00106">
    <property type="entry name" value="adh_short"/>
    <property type="match status" value="1"/>
</dbReference>
<keyword evidence="3" id="KW-0560">Oxidoreductase</keyword>
<organism evidence="5 6">
    <name type="scientific">Effusibacillus dendaii</name>
    <dbReference type="NCBI Taxonomy" id="2743772"/>
    <lineage>
        <taxon>Bacteria</taxon>
        <taxon>Bacillati</taxon>
        <taxon>Bacillota</taxon>
        <taxon>Bacilli</taxon>
        <taxon>Bacillales</taxon>
        <taxon>Alicyclobacillaceae</taxon>
        <taxon>Effusibacillus</taxon>
    </lineage>
</organism>
<evidence type="ECO:0000313" key="6">
    <source>
        <dbReference type="Proteomes" id="UP000593802"/>
    </source>
</evidence>
<dbReference type="PANTHER" id="PTHR43391:SF14">
    <property type="entry name" value="DEHYDROGENASE_REDUCTASE SDR FAMILY PROTEIN 7-LIKE"/>
    <property type="match status" value="1"/>
</dbReference>
<keyword evidence="2" id="KW-0521">NADP</keyword>
<dbReference type="InterPro" id="IPR002347">
    <property type="entry name" value="SDR_fam"/>
</dbReference>
<gene>
    <name evidence="5" type="ORF">skT53_00120</name>
</gene>
<dbReference type="SUPFAM" id="SSF51735">
    <property type="entry name" value="NAD(P)-binding Rossmann-fold domains"/>
    <property type="match status" value="1"/>
</dbReference>
<dbReference type="GO" id="GO:0008206">
    <property type="term" value="P:bile acid metabolic process"/>
    <property type="evidence" value="ECO:0007669"/>
    <property type="project" value="UniProtKB-ARBA"/>
</dbReference>
<proteinExistence type="inferred from homology"/>
<dbReference type="PROSITE" id="PS00061">
    <property type="entry name" value="ADH_SHORT"/>
    <property type="match status" value="1"/>
</dbReference>
<dbReference type="GO" id="GO:0016491">
    <property type="term" value="F:oxidoreductase activity"/>
    <property type="evidence" value="ECO:0007669"/>
    <property type="project" value="UniProtKB-KW"/>
</dbReference>
<dbReference type="KEGG" id="eff:skT53_00120"/>
<dbReference type="FunFam" id="3.40.50.720:FF:000084">
    <property type="entry name" value="Short-chain dehydrogenase reductase"/>
    <property type="match status" value="1"/>
</dbReference>
<reference evidence="5 6" key="1">
    <citation type="submission" date="2020-08" db="EMBL/GenBank/DDBJ databases">
        <title>Complete Genome Sequence of Effusibacillus dendaii Strain skT53, Isolated from Farmland soil.</title>
        <authorList>
            <person name="Konishi T."/>
            <person name="Kawasaki H."/>
        </authorList>
    </citation>
    <scope>NUCLEOTIDE SEQUENCE [LARGE SCALE GENOMIC DNA]</scope>
    <source>
        <strain evidence="6">skT53</strain>
    </source>
</reference>
<name>A0A7I8D4N9_9BACL</name>
<evidence type="ECO:0000256" key="4">
    <source>
        <dbReference type="RuleBase" id="RU000363"/>
    </source>
</evidence>
<dbReference type="PRINTS" id="PR00080">
    <property type="entry name" value="SDRFAMILY"/>
</dbReference>
<evidence type="ECO:0000256" key="2">
    <source>
        <dbReference type="ARBA" id="ARBA00022857"/>
    </source>
</evidence>
<dbReference type="InterPro" id="IPR020904">
    <property type="entry name" value="Sc_DH/Rdtase_CS"/>
</dbReference>
<dbReference type="AlphaFoldDB" id="A0A7I8D4N9"/>